<dbReference type="InterPro" id="IPR011075">
    <property type="entry name" value="TetR_C"/>
</dbReference>
<protein>
    <recommendedName>
        <fullName evidence="5">HTH tetR-type domain-containing protein</fullName>
    </recommendedName>
</protein>
<dbReference type="OrthoDB" id="9796019at2"/>
<dbReference type="PROSITE" id="PS50977">
    <property type="entry name" value="HTH_TETR_2"/>
    <property type="match status" value="1"/>
</dbReference>
<reference evidence="6 7" key="1">
    <citation type="submission" date="2016-10" db="EMBL/GenBank/DDBJ databases">
        <title>Evaluation of Human, Veterinary and Environmental Mycobacterium chelonae Isolates by Core Genome Phylogenomic Analysis, Targeted Gene Comparison, and Anti-microbial Susceptibility Patterns: A Tale of Mistaken Identities.</title>
        <authorList>
            <person name="Fogelson S.B."/>
            <person name="Camus A.C."/>
            <person name="Lorenz W."/>
            <person name="Vasireddy R."/>
            <person name="Vasireddy S."/>
            <person name="Smith T."/>
            <person name="Brown-Elliott B.A."/>
            <person name="Wallace R.J.Jr."/>
            <person name="Hasan N.A."/>
            <person name="Reischl U."/>
            <person name="Sanchez S."/>
        </authorList>
    </citation>
    <scope>NUCLEOTIDE SEQUENCE [LARGE SCALE GENOMIC DNA]</scope>
    <source>
        <strain evidence="6 7">1559</strain>
    </source>
</reference>
<keyword evidence="2 4" id="KW-0238">DNA-binding</keyword>
<evidence type="ECO:0000313" key="6">
    <source>
        <dbReference type="EMBL" id="OHU18127.1"/>
    </source>
</evidence>
<organism evidence="6 7">
    <name type="scientific">Mycobacteroides franklinii</name>
    <dbReference type="NCBI Taxonomy" id="948102"/>
    <lineage>
        <taxon>Bacteria</taxon>
        <taxon>Bacillati</taxon>
        <taxon>Actinomycetota</taxon>
        <taxon>Actinomycetes</taxon>
        <taxon>Mycobacteriales</taxon>
        <taxon>Mycobacteriaceae</taxon>
        <taxon>Mycobacteroides</taxon>
    </lineage>
</organism>
<dbReference type="PANTHER" id="PTHR30055:SF148">
    <property type="entry name" value="TETR-FAMILY TRANSCRIPTIONAL REGULATOR"/>
    <property type="match status" value="1"/>
</dbReference>
<accession>A0A1S1KY47</accession>
<dbReference type="AlphaFoldDB" id="A0A1S1KY47"/>
<evidence type="ECO:0000256" key="3">
    <source>
        <dbReference type="ARBA" id="ARBA00023163"/>
    </source>
</evidence>
<dbReference type="GO" id="GO:0003700">
    <property type="term" value="F:DNA-binding transcription factor activity"/>
    <property type="evidence" value="ECO:0007669"/>
    <property type="project" value="TreeGrafter"/>
</dbReference>
<evidence type="ECO:0000256" key="2">
    <source>
        <dbReference type="ARBA" id="ARBA00023125"/>
    </source>
</evidence>
<keyword evidence="3" id="KW-0804">Transcription</keyword>
<gene>
    <name evidence="6" type="ORF">BKG76_23270</name>
</gene>
<dbReference type="Gene3D" id="1.10.357.10">
    <property type="entry name" value="Tetracycline Repressor, domain 2"/>
    <property type="match status" value="1"/>
</dbReference>
<evidence type="ECO:0000256" key="1">
    <source>
        <dbReference type="ARBA" id="ARBA00023015"/>
    </source>
</evidence>
<dbReference type="EMBL" id="MLIK01000027">
    <property type="protein sequence ID" value="OHU18127.1"/>
    <property type="molecule type" value="Genomic_DNA"/>
</dbReference>
<dbReference type="InterPro" id="IPR009057">
    <property type="entry name" value="Homeodomain-like_sf"/>
</dbReference>
<dbReference type="InterPro" id="IPR036271">
    <property type="entry name" value="Tet_transcr_reg_TetR-rel_C_sf"/>
</dbReference>
<name>A0A1S1KY47_9MYCO</name>
<evidence type="ECO:0000256" key="4">
    <source>
        <dbReference type="PROSITE-ProRule" id="PRU00335"/>
    </source>
</evidence>
<proteinExistence type="predicted"/>
<dbReference type="GO" id="GO:0000976">
    <property type="term" value="F:transcription cis-regulatory region binding"/>
    <property type="evidence" value="ECO:0007669"/>
    <property type="project" value="TreeGrafter"/>
</dbReference>
<feature type="DNA-binding region" description="H-T-H motif" evidence="4">
    <location>
        <begin position="36"/>
        <end position="55"/>
    </location>
</feature>
<sequence length="190" mass="20609">MSESARRTGGRSARVRRNVLDAATAILLEEGLDAMTITAVAERSGVHHTSIYRRWGDRATLIRDALLDAVDTAVPVRDTDNLYDELTGMLDDVLALYQSPLGPVLLDAMRSSDPALGELRGAYFGARLEQCAGIAERARKRGDVPEDVDYRLVFELLMGPILARALFSPGGVKTLNSGTIVRAVLNGVTR</sequence>
<dbReference type="InterPro" id="IPR001647">
    <property type="entry name" value="HTH_TetR"/>
</dbReference>
<comment type="caution">
    <text evidence="6">The sequence shown here is derived from an EMBL/GenBank/DDBJ whole genome shotgun (WGS) entry which is preliminary data.</text>
</comment>
<dbReference type="PRINTS" id="PR00455">
    <property type="entry name" value="HTHTETR"/>
</dbReference>
<dbReference type="STRING" id="948102.BKG76_23270"/>
<dbReference type="SUPFAM" id="SSF46689">
    <property type="entry name" value="Homeodomain-like"/>
    <property type="match status" value="1"/>
</dbReference>
<dbReference type="RefSeq" id="WP_070940122.1">
    <property type="nucleotide sequence ID" value="NZ_MLIK01000027.1"/>
</dbReference>
<evidence type="ECO:0000313" key="7">
    <source>
        <dbReference type="Proteomes" id="UP000179616"/>
    </source>
</evidence>
<dbReference type="SUPFAM" id="SSF48498">
    <property type="entry name" value="Tetracyclin repressor-like, C-terminal domain"/>
    <property type="match status" value="1"/>
</dbReference>
<dbReference type="Gene3D" id="1.10.10.60">
    <property type="entry name" value="Homeodomain-like"/>
    <property type="match status" value="1"/>
</dbReference>
<dbReference type="InterPro" id="IPR050109">
    <property type="entry name" value="HTH-type_TetR-like_transc_reg"/>
</dbReference>
<feature type="domain" description="HTH tetR-type" evidence="5">
    <location>
        <begin position="13"/>
        <end position="73"/>
    </location>
</feature>
<keyword evidence="1" id="KW-0805">Transcription regulation</keyword>
<dbReference type="Proteomes" id="UP000179616">
    <property type="component" value="Unassembled WGS sequence"/>
</dbReference>
<dbReference type="GeneID" id="57169745"/>
<dbReference type="Pfam" id="PF16859">
    <property type="entry name" value="TetR_C_11"/>
    <property type="match status" value="1"/>
</dbReference>
<dbReference type="Pfam" id="PF00440">
    <property type="entry name" value="TetR_N"/>
    <property type="match status" value="1"/>
</dbReference>
<dbReference type="PANTHER" id="PTHR30055">
    <property type="entry name" value="HTH-TYPE TRANSCRIPTIONAL REGULATOR RUTR"/>
    <property type="match status" value="1"/>
</dbReference>
<evidence type="ECO:0000259" key="5">
    <source>
        <dbReference type="PROSITE" id="PS50977"/>
    </source>
</evidence>